<protein>
    <submittedName>
        <fullName evidence="7">Arginine decarboxylase SpeA</fullName>
        <ecNumber evidence="7">4.1.1.19</ecNumber>
    </submittedName>
</protein>
<evidence type="ECO:0000259" key="6">
    <source>
        <dbReference type="PROSITE" id="PS00703"/>
    </source>
</evidence>
<dbReference type="PANTHER" id="PTHR43277">
    <property type="entry name" value="ARGININE DECARBOXYLASE"/>
    <property type="match status" value="1"/>
</dbReference>
<dbReference type="PATRIC" id="fig|1128398.3.peg.141"/>
<dbReference type="eggNOG" id="COG1982">
    <property type="taxonomic scope" value="Bacteria"/>
</dbReference>
<evidence type="ECO:0000256" key="5">
    <source>
        <dbReference type="ARBA" id="ARBA00023239"/>
    </source>
</evidence>
<gene>
    <name evidence="7" type="primary">speA2</name>
    <name evidence="7" type="ordered locus">Curi_c01410</name>
</gene>
<evidence type="ECO:0000256" key="2">
    <source>
        <dbReference type="ARBA" id="ARBA00010671"/>
    </source>
</evidence>
<evidence type="ECO:0000313" key="8">
    <source>
        <dbReference type="Proteomes" id="UP000006094"/>
    </source>
</evidence>
<comment type="cofactor">
    <cofactor evidence="1">
        <name>pyridoxal 5'-phosphate</name>
        <dbReference type="ChEBI" id="CHEBI:597326"/>
    </cofactor>
</comment>
<organism evidence="7 8">
    <name type="scientific">Gottschalkia acidurici (strain ATCC 7906 / DSM 604 / BCRC 14475 / CIP 104303 / KCTC 5404 / NCIMB 10678 / 9a)</name>
    <name type="common">Clostridium acidurici</name>
    <dbReference type="NCBI Taxonomy" id="1128398"/>
    <lineage>
        <taxon>Bacteria</taxon>
        <taxon>Bacillati</taxon>
        <taxon>Bacillota</taxon>
        <taxon>Tissierellia</taxon>
        <taxon>Tissierellales</taxon>
        <taxon>Gottschalkiaceae</taxon>
        <taxon>Gottschalkia</taxon>
    </lineage>
</organism>
<dbReference type="RefSeq" id="WP_014966358.1">
    <property type="nucleotide sequence ID" value="NC_018664.1"/>
</dbReference>
<dbReference type="InterPro" id="IPR036633">
    <property type="entry name" value="Prn/Lys/Arg_de-COase_C_sf"/>
</dbReference>
<dbReference type="KEGG" id="cad:Curi_c01410"/>
<dbReference type="AlphaFoldDB" id="K0AXS5"/>
<sequence length="484" mass="53192">MNIDQNKTPLLDALREYHERKVIPFDVPGHKHGKGLSELAEFLGQKVLEVDVNSMKCLDNLNKPTGVIKDAEDLAAKAYGADYAYFLVNGTTSAVQGMVMSVCKPGDKIILPRNVHKSVINAIILTGSKPVYIQPEIDGELGIAMGISTKSVEKAIDENPDAKAILIINPTYYGATSDIGNIVKLSHDHNIRVLVDEAHGAHFAFHKEFPKSAISLGADIVSVSSHKTGGSLTQSSMLLLNEGLIKPEEVRTAIELTQTTSASYLLMTSLDVSRKALAVSGEKLLQGALDLSRYAREEINKISGLYAFGKELIGTDGVFDFDETKLGVNVSKLGLTGFEVYDRLRDEYNIQVELGDVYNILAIISIGDDIESINQLINALKDISEKFRGTKIEFDKTPVLENPEVVLLPREAYYSNKKSVSLEDAEGLVSGEFIMAYPPGIPIVTPGERFTKHMIEYVKVLKRQKTLIQGPQDEDIDFIRVLDI</sequence>
<dbReference type="EC" id="4.1.1.19" evidence="7"/>
<dbReference type="EMBL" id="CP003326">
    <property type="protein sequence ID" value="AFS77221.1"/>
    <property type="molecule type" value="Genomic_DNA"/>
</dbReference>
<dbReference type="STRING" id="1128398.Curi_c01410"/>
<dbReference type="OrthoDB" id="9815233at2"/>
<dbReference type="SUPFAM" id="SSF55904">
    <property type="entry name" value="Ornithine decarboxylase C-terminal domain"/>
    <property type="match status" value="1"/>
</dbReference>
<dbReference type="InterPro" id="IPR015424">
    <property type="entry name" value="PyrdxlP-dep_Trfase"/>
</dbReference>
<dbReference type="InterPro" id="IPR008286">
    <property type="entry name" value="Prn/Lys/Arg_de-COase_C"/>
</dbReference>
<evidence type="ECO:0000256" key="3">
    <source>
        <dbReference type="ARBA" id="ARBA00022793"/>
    </source>
</evidence>
<feature type="domain" description="Orn/Lys/Arg decarboxylases family 1 pyridoxal-P attachment site" evidence="6">
    <location>
        <begin position="222"/>
        <end position="236"/>
    </location>
</feature>
<dbReference type="CDD" id="cd00615">
    <property type="entry name" value="Orn_deC_like"/>
    <property type="match status" value="1"/>
</dbReference>
<dbReference type="PANTHER" id="PTHR43277:SF4">
    <property type="entry name" value="ARGININE DECARBOXYLASE"/>
    <property type="match status" value="1"/>
</dbReference>
<name>K0AXS5_GOTA9</name>
<evidence type="ECO:0000256" key="4">
    <source>
        <dbReference type="ARBA" id="ARBA00022898"/>
    </source>
</evidence>
<evidence type="ECO:0000313" key="7">
    <source>
        <dbReference type="EMBL" id="AFS77221.1"/>
    </source>
</evidence>
<dbReference type="Gene3D" id="3.90.100.10">
    <property type="entry name" value="Orn/Lys/Arg decarboxylase, C-terminal domain"/>
    <property type="match status" value="1"/>
</dbReference>
<dbReference type="InterPro" id="IPR000310">
    <property type="entry name" value="Orn/Lys/Arg_deCO2ase_major_dom"/>
</dbReference>
<keyword evidence="4" id="KW-0663">Pyridoxal phosphate</keyword>
<dbReference type="InterPro" id="IPR015421">
    <property type="entry name" value="PyrdxlP-dep_Trfase_major"/>
</dbReference>
<dbReference type="Pfam" id="PF03711">
    <property type="entry name" value="OKR_DC_1_C"/>
    <property type="match status" value="1"/>
</dbReference>
<dbReference type="HOGENOM" id="CLU_025925_2_1_9"/>
<dbReference type="InterPro" id="IPR052357">
    <property type="entry name" value="Orn_Lys_Arg_decarboxylase-I"/>
</dbReference>
<dbReference type="PROSITE" id="PS00703">
    <property type="entry name" value="OKR_DC_1"/>
    <property type="match status" value="1"/>
</dbReference>
<evidence type="ECO:0000256" key="1">
    <source>
        <dbReference type="ARBA" id="ARBA00001933"/>
    </source>
</evidence>
<keyword evidence="3" id="KW-0210">Decarboxylase</keyword>
<dbReference type="Gene3D" id="3.40.640.10">
    <property type="entry name" value="Type I PLP-dependent aspartate aminotransferase-like (Major domain)"/>
    <property type="match status" value="1"/>
</dbReference>
<proteinExistence type="inferred from homology"/>
<keyword evidence="5 7" id="KW-0456">Lyase</keyword>
<dbReference type="Proteomes" id="UP000006094">
    <property type="component" value="Chromosome"/>
</dbReference>
<reference evidence="7 8" key="1">
    <citation type="journal article" date="2012" name="PLoS ONE">
        <title>The purine-utilizing bacterium Clostridium acidurici 9a: a genome-guided metabolic reconsideration.</title>
        <authorList>
            <person name="Hartwich K."/>
            <person name="Poehlein A."/>
            <person name="Daniel R."/>
        </authorList>
    </citation>
    <scope>NUCLEOTIDE SEQUENCE [LARGE SCALE GENOMIC DNA]</scope>
    <source>
        <strain evidence="8">ATCC 7906 / DSM 604 / BCRC 14475 / CIP 104303 / KCTC 5404 / NCIMB 10678 / 9a</strain>
    </source>
</reference>
<dbReference type="SUPFAM" id="SSF53383">
    <property type="entry name" value="PLP-dependent transferases"/>
    <property type="match status" value="1"/>
</dbReference>
<comment type="similarity">
    <text evidence="2">Belongs to the Orn/Lys/Arg decarboxylase class-I family.</text>
</comment>
<keyword evidence="8" id="KW-1185">Reference proteome</keyword>
<dbReference type="Pfam" id="PF01276">
    <property type="entry name" value="OKR_DC_1"/>
    <property type="match status" value="1"/>
</dbReference>
<accession>K0AXS5</accession>
<dbReference type="GO" id="GO:0008792">
    <property type="term" value="F:arginine decarboxylase activity"/>
    <property type="evidence" value="ECO:0007669"/>
    <property type="project" value="UniProtKB-EC"/>
</dbReference>